<dbReference type="SUPFAM" id="SSF55961">
    <property type="entry name" value="Bet v1-like"/>
    <property type="match status" value="1"/>
</dbReference>
<feature type="region of interest" description="Disordered" evidence="1">
    <location>
        <begin position="1"/>
        <end position="27"/>
    </location>
</feature>
<sequence length="346" mass="38324">MAESRSDNDELGPLAKLRELASRNPATEQLLHAGEEYAQAKAEHVMSSAGSKLGEASRRLADAGGSGSVKGLFSAGEKVAGGKSPVKSVVEAGGKALKNSVSGLFGKRGKGSGGKKIINIVEDIDVGVPVREAYDQWTEFQKFSSFAKGVTSAEQTDETTSQWRFKVFWSNRSMKATVTEQIPDERIAWTTEGAKGTIKGVVTFHELAPSLTKVLLVIEYYPSGLFEKTGNIWRAQGRRARLDLKHFRRFIMMAGQASGDGWRGEIRDGEVVRTPEQVREDEDGEDEPREEDTGADEPEDEDFPEEDEDEEDFDEDEDEEDEEEDEEEDDEPEDERPRGRRAVSAR</sequence>
<proteinExistence type="predicted"/>
<evidence type="ECO:0000313" key="3">
    <source>
        <dbReference type="EMBL" id="PKW00155.1"/>
    </source>
</evidence>
<dbReference type="PANTHER" id="PTHR33824">
    <property type="entry name" value="POLYKETIDE CYCLASE/DEHYDRASE AND LIPID TRANSPORT SUPERFAMILY PROTEIN"/>
    <property type="match status" value="1"/>
</dbReference>
<dbReference type="RefSeq" id="WP_101433862.1">
    <property type="nucleotide sequence ID" value="NZ_PJMY01000001.1"/>
</dbReference>
<organism evidence="3 4">
    <name type="scientific">Amycolatopsis echigonensis</name>
    <dbReference type="NCBI Taxonomy" id="2576905"/>
    <lineage>
        <taxon>Bacteria</taxon>
        <taxon>Bacillati</taxon>
        <taxon>Actinomycetota</taxon>
        <taxon>Actinomycetes</taxon>
        <taxon>Pseudonocardiales</taxon>
        <taxon>Pseudonocardiaceae</taxon>
        <taxon>Amycolatopsis</taxon>
    </lineage>
</organism>
<dbReference type="PANTHER" id="PTHR33824:SF7">
    <property type="entry name" value="POLYKETIDE CYCLASE_DEHYDRASE AND LIPID TRANSPORT SUPERFAMILY PROTEIN"/>
    <property type="match status" value="1"/>
</dbReference>
<name>A0A2N3X223_9PSEU</name>
<reference evidence="3 4" key="1">
    <citation type="submission" date="2017-12" db="EMBL/GenBank/DDBJ databases">
        <title>Sequencing the genomes of 1000 Actinobacteria strains.</title>
        <authorList>
            <person name="Klenk H.-P."/>
        </authorList>
    </citation>
    <scope>NUCLEOTIDE SEQUENCE [LARGE SCALE GENOMIC DNA]</scope>
    <source>
        <strain evidence="3 4">DSM 45165</strain>
    </source>
</reference>
<evidence type="ECO:0000256" key="1">
    <source>
        <dbReference type="SAM" id="MobiDB-lite"/>
    </source>
</evidence>
<feature type="compositionally biased region" description="Acidic residues" evidence="1">
    <location>
        <begin position="279"/>
        <end position="334"/>
    </location>
</feature>
<dbReference type="CDD" id="cd07817">
    <property type="entry name" value="SRPBCC_8"/>
    <property type="match status" value="1"/>
</dbReference>
<protein>
    <submittedName>
        <fullName evidence="3">Membrane protein</fullName>
    </submittedName>
</protein>
<dbReference type="Pfam" id="PF03364">
    <property type="entry name" value="Polyketide_cyc"/>
    <property type="match status" value="1"/>
</dbReference>
<comment type="caution">
    <text evidence="3">The sequence shown here is derived from an EMBL/GenBank/DDBJ whole genome shotgun (WGS) entry which is preliminary data.</text>
</comment>
<accession>A0A2N3X223</accession>
<dbReference type="Proteomes" id="UP000233750">
    <property type="component" value="Unassembled WGS sequence"/>
</dbReference>
<dbReference type="InterPro" id="IPR005031">
    <property type="entry name" value="COQ10_START"/>
</dbReference>
<dbReference type="EMBL" id="PJMY01000001">
    <property type="protein sequence ID" value="PKW00155.1"/>
    <property type="molecule type" value="Genomic_DNA"/>
</dbReference>
<dbReference type="InterPro" id="IPR047137">
    <property type="entry name" value="ORF3"/>
</dbReference>
<evidence type="ECO:0000313" key="4">
    <source>
        <dbReference type="Proteomes" id="UP000233750"/>
    </source>
</evidence>
<dbReference type="InterPro" id="IPR023393">
    <property type="entry name" value="START-like_dom_sf"/>
</dbReference>
<feature type="region of interest" description="Disordered" evidence="1">
    <location>
        <begin position="259"/>
        <end position="346"/>
    </location>
</feature>
<dbReference type="Gene3D" id="3.30.530.20">
    <property type="match status" value="1"/>
</dbReference>
<dbReference type="AlphaFoldDB" id="A0A2N3X223"/>
<keyword evidence="4" id="KW-1185">Reference proteome</keyword>
<dbReference type="OrthoDB" id="3695445at2"/>
<feature type="compositionally biased region" description="Basic and acidic residues" evidence="1">
    <location>
        <begin position="262"/>
        <end position="278"/>
    </location>
</feature>
<gene>
    <name evidence="3" type="ORF">ATK30_0241</name>
</gene>
<evidence type="ECO:0000259" key="2">
    <source>
        <dbReference type="Pfam" id="PF03364"/>
    </source>
</evidence>
<feature type="domain" description="Coenzyme Q-binding protein COQ10 START" evidence="2">
    <location>
        <begin position="126"/>
        <end position="246"/>
    </location>
</feature>